<keyword evidence="2" id="KW-0444">Lipid biosynthesis</keyword>
<reference evidence="10 11" key="1">
    <citation type="submission" date="2023-04" db="EMBL/GenBank/DDBJ databases">
        <title>A. sendaiensis sub sp. chiapanensis a novel subspecie with specific adaptation in bacterial cell wall isolated from an active volcano.</title>
        <authorList>
            <person name="Alvarez Gutierrez P.E."/>
            <person name="Ortiz Cortes L.Y."/>
        </authorList>
    </citation>
    <scope>NUCLEOTIDE SEQUENCE [LARGE SCALE GENOMIC DNA]</scope>
    <source>
        <strain evidence="10 11">PA2</strain>
    </source>
</reference>
<keyword evidence="3" id="KW-0479">Metal-binding</keyword>
<dbReference type="CDD" id="cd08175">
    <property type="entry name" value="G1PDH"/>
    <property type="match status" value="1"/>
</dbReference>
<dbReference type="PANTHER" id="PTHR43616">
    <property type="entry name" value="GLYCEROL DEHYDROGENASE"/>
    <property type="match status" value="1"/>
</dbReference>
<dbReference type="InterPro" id="IPR032837">
    <property type="entry name" value="G1PDH"/>
</dbReference>
<keyword evidence="9" id="KW-1208">Phospholipid metabolism</keyword>
<evidence type="ECO:0000256" key="4">
    <source>
        <dbReference type="ARBA" id="ARBA00022857"/>
    </source>
</evidence>
<evidence type="ECO:0000313" key="11">
    <source>
        <dbReference type="Proteomes" id="UP001529245"/>
    </source>
</evidence>
<evidence type="ECO:0000256" key="7">
    <source>
        <dbReference type="ARBA" id="ARBA00023098"/>
    </source>
</evidence>
<keyword evidence="6" id="KW-0520">NAD</keyword>
<gene>
    <name evidence="10" type="ORF">QID03_05645</name>
</gene>
<dbReference type="Gene3D" id="3.40.50.1970">
    <property type="match status" value="1"/>
</dbReference>
<comment type="caution">
    <text evidence="10">The sequence shown here is derived from an EMBL/GenBank/DDBJ whole genome shotgun (WGS) entry which is preliminary data.</text>
</comment>
<organism evidence="10 11">
    <name type="scientific">Alicyclobacillus sendaiensis PA2</name>
    <dbReference type="NCBI Taxonomy" id="3029425"/>
    <lineage>
        <taxon>Bacteria</taxon>
        <taxon>Bacillati</taxon>
        <taxon>Bacillota</taxon>
        <taxon>Bacilli</taxon>
        <taxon>Bacillales</taxon>
        <taxon>Alicyclobacillaceae</taxon>
        <taxon>Alicyclobacillus</taxon>
    </lineage>
</organism>
<evidence type="ECO:0000313" key="10">
    <source>
        <dbReference type="EMBL" id="MDI9259665.1"/>
    </source>
</evidence>
<dbReference type="PANTHER" id="PTHR43616:SF5">
    <property type="entry name" value="GLYCEROL DEHYDROGENASE 1"/>
    <property type="match status" value="1"/>
</dbReference>
<evidence type="ECO:0000256" key="5">
    <source>
        <dbReference type="ARBA" id="ARBA00023002"/>
    </source>
</evidence>
<keyword evidence="8" id="KW-0594">Phospholipid biosynthesis</keyword>
<dbReference type="Pfam" id="PF13685">
    <property type="entry name" value="Fe-ADH_2"/>
    <property type="match status" value="1"/>
</dbReference>
<dbReference type="EC" id="1.1.1.261" evidence="10"/>
<keyword evidence="4" id="KW-0521">NADP</keyword>
<dbReference type="RefSeq" id="WP_283203214.1">
    <property type="nucleotide sequence ID" value="NZ_JASGCB010000006.1"/>
</dbReference>
<evidence type="ECO:0000256" key="9">
    <source>
        <dbReference type="ARBA" id="ARBA00023264"/>
    </source>
</evidence>
<evidence type="ECO:0000256" key="8">
    <source>
        <dbReference type="ARBA" id="ARBA00023209"/>
    </source>
</evidence>
<proteinExistence type="predicted"/>
<evidence type="ECO:0000256" key="3">
    <source>
        <dbReference type="ARBA" id="ARBA00022723"/>
    </source>
</evidence>
<sequence>MRWSFEELKRLETDCPCGEPHHAIPVERLEVGPGALDEAATWIKARFGRVVLVMDEHTRLAAGDALAQRLTDLGVVWTACIVEPNGQGDVVADEASIVQVLIACGPDVEALIAVGSGTLHDIARFASAKMRIPFVSVPTAPSVDGFTSAGAPLIVRGVKTTYQTHAPVAVFADTAVLEQAPKELVWAGFGDVLGKSTSLADWAFGALAAGEPYCSHLASLTREALETAVAEVRGLAEGRPDAIRHLMEALLLSGLVMLLFGQSHPASGGEHHLSHDWEMEFLRSGRRQILHGLKVGVACGVLADLYRSRVEEAVAAAAEAGLAPWASLAGREHEVRAIVASVPPGDRVRALMRQLGAPAEPEDLGIERSLVSSSLKRAHKLRNRYTMLRLLNDTNAI</sequence>
<keyword evidence="5 10" id="KW-0560">Oxidoreductase</keyword>
<evidence type="ECO:0000256" key="2">
    <source>
        <dbReference type="ARBA" id="ARBA00022516"/>
    </source>
</evidence>
<evidence type="ECO:0000256" key="1">
    <source>
        <dbReference type="ARBA" id="ARBA00022490"/>
    </source>
</evidence>
<keyword evidence="11" id="KW-1185">Reference proteome</keyword>
<name>A0ABT6XXH6_ALISE</name>
<dbReference type="SUPFAM" id="SSF56796">
    <property type="entry name" value="Dehydroquinate synthase-like"/>
    <property type="match status" value="1"/>
</dbReference>
<dbReference type="GO" id="GO:0050492">
    <property type="term" value="F:glycerol-1-phosphate dehydrogenase [NAD(P)+] activity"/>
    <property type="evidence" value="ECO:0007669"/>
    <property type="project" value="UniProtKB-EC"/>
</dbReference>
<protein>
    <submittedName>
        <fullName evidence="10">Sn-glycerol-1-phosphate dehydrogenase</fullName>
        <ecNumber evidence="10">1.1.1.261</ecNumber>
    </submittedName>
</protein>
<dbReference type="InterPro" id="IPR016205">
    <property type="entry name" value="Glycerol_DH"/>
</dbReference>
<dbReference type="EMBL" id="JASGCB010000006">
    <property type="protein sequence ID" value="MDI9259665.1"/>
    <property type="molecule type" value="Genomic_DNA"/>
</dbReference>
<evidence type="ECO:0000256" key="6">
    <source>
        <dbReference type="ARBA" id="ARBA00023027"/>
    </source>
</evidence>
<dbReference type="Proteomes" id="UP001529245">
    <property type="component" value="Unassembled WGS sequence"/>
</dbReference>
<keyword evidence="7" id="KW-0443">Lipid metabolism</keyword>
<dbReference type="Gene3D" id="1.20.1090.10">
    <property type="entry name" value="Dehydroquinate synthase-like - alpha domain"/>
    <property type="match status" value="1"/>
</dbReference>
<keyword evidence="1" id="KW-0963">Cytoplasm</keyword>
<accession>A0ABT6XXH6</accession>